<dbReference type="KEGG" id="pko:PKOR_12820"/>
<evidence type="ECO:0000313" key="3">
    <source>
        <dbReference type="EMBL" id="AKD03837.1"/>
    </source>
</evidence>
<dbReference type="GO" id="GO:0004622">
    <property type="term" value="F:phosphatidylcholine lysophospholipase activity"/>
    <property type="evidence" value="ECO:0007669"/>
    <property type="project" value="TreeGrafter"/>
</dbReference>
<feature type="domain" description="SGNH hydrolase-type esterase" evidence="2">
    <location>
        <begin position="59"/>
        <end position="213"/>
    </location>
</feature>
<keyword evidence="4" id="KW-1185">Reference proteome</keyword>
<dbReference type="SUPFAM" id="SSF52266">
    <property type="entry name" value="SGNH hydrolase"/>
    <property type="match status" value="1"/>
</dbReference>
<dbReference type="PANTHER" id="PTHR30383:SF5">
    <property type="entry name" value="SGNH HYDROLASE-TYPE ESTERASE DOMAIN-CONTAINING PROTEIN"/>
    <property type="match status" value="1"/>
</dbReference>
<reference evidence="3 4" key="1">
    <citation type="journal article" date="2015" name="Sci. Rep.">
        <title>Unraveling adaptation of Pontibacter korlensis to radiation and infertility in desert through complete genome and comparative transcriptomic analysis.</title>
        <authorList>
            <person name="Dai J."/>
            <person name="Dai W."/>
            <person name="Qiu C."/>
            <person name="Yang Z."/>
            <person name="Zhang Y."/>
            <person name="Zhou M."/>
            <person name="Zhang L."/>
            <person name="Fang C."/>
            <person name="Gao Q."/>
            <person name="Yang Q."/>
            <person name="Li X."/>
            <person name="Wang Z."/>
            <person name="Wang Z."/>
            <person name="Jia Z."/>
            <person name="Chen X."/>
        </authorList>
    </citation>
    <scope>NUCLEOTIDE SEQUENCE [LARGE SCALE GENOMIC DNA]</scope>
    <source>
        <strain evidence="3 4">X14-1T</strain>
    </source>
</reference>
<evidence type="ECO:0000313" key="4">
    <source>
        <dbReference type="Proteomes" id="UP000033109"/>
    </source>
</evidence>
<dbReference type="PANTHER" id="PTHR30383">
    <property type="entry name" value="THIOESTERASE 1/PROTEASE 1/LYSOPHOSPHOLIPASE L1"/>
    <property type="match status" value="1"/>
</dbReference>
<organism evidence="3 4">
    <name type="scientific">Pontibacter korlensis</name>
    <dbReference type="NCBI Taxonomy" id="400092"/>
    <lineage>
        <taxon>Bacteria</taxon>
        <taxon>Pseudomonadati</taxon>
        <taxon>Bacteroidota</taxon>
        <taxon>Cytophagia</taxon>
        <taxon>Cytophagales</taxon>
        <taxon>Hymenobacteraceae</taxon>
        <taxon>Pontibacter</taxon>
    </lineage>
</organism>
<dbReference type="RefSeq" id="WP_046311245.1">
    <property type="nucleotide sequence ID" value="NZ_CBCSCY010000003.1"/>
</dbReference>
<dbReference type="InterPro" id="IPR051532">
    <property type="entry name" value="Ester_Hydrolysis_Enzymes"/>
</dbReference>
<accession>A0A0E3UX09</accession>
<dbReference type="PATRIC" id="fig|400092.3.peg.2799"/>
<dbReference type="EMBL" id="CP009621">
    <property type="protein sequence ID" value="AKD03837.1"/>
    <property type="molecule type" value="Genomic_DNA"/>
</dbReference>
<evidence type="ECO:0000259" key="2">
    <source>
        <dbReference type="Pfam" id="PF13472"/>
    </source>
</evidence>
<dbReference type="Proteomes" id="UP000033109">
    <property type="component" value="Chromosome"/>
</dbReference>
<sequence length="224" mass="26202">MRKLYLYFWLLLALLVATQGQSLAQQNHPPFWEEIQQYKQQDASQMPPKNAILFVGSSSFRLWENMQEMFPKHTVINRGFGGSNLLDLKRYLNDIVFPYQPKQIVIYSGENDIASDTVQAPEVLERFQDVFLEIRKEMPQVPVVFVSIKPSPSRAKYKPIIEEANQLIKQYLKTQPKTRFVDVYTPMLKLSGKAKPDIFIQDSLHMNQQGYQIWTKRITPHLLK</sequence>
<proteinExistence type="predicted"/>
<protein>
    <recommendedName>
        <fullName evidence="2">SGNH hydrolase-type esterase domain-containing protein</fullName>
    </recommendedName>
</protein>
<keyword evidence="1" id="KW-0732">Signal</keyword>
<dbReference type="AlphaFoldDB" id="A0A0E3UX09"/>
<evidence type="ECO:0000256" key="1">
    <source>
        <dbReference type="SAM" id="SignalP"/>
    </source>
</evidence>
<feature type="signal peptide" evidence="1">
    <location>
        <begin position="1"/>
        <end position="24"/>
    </location>
</feature>
<dbReference type="CDD" id="cd04502">
    <property type="entry name" value="SGNH_hydrolase_like_7"/>
    <property type="match status" value="1"/>
</dbReference>
<dbReference type="Gene3D" id="3.40.50.1110">
    <property type="entry name" value="SGNH hydrolase"/>
    <property type="match status" value="1"/>
</dbReference>
<dbReference type="Pfam" id="PF13472">
    <property type="entry name" value="Lipase_GDSL_2"/>
    <property type="match status" value="1"/>
</dbReference>
<feature type="chain" id="PRO_5002413289" description="SGNH hydrolase-type esterase domain-containing protein" evidence="1">
    <location>
        <begin position="25"/>
        <end position="224"/>
    </location>
</feature>
<dbReference type="STRING" id="400092.PKOR_12820"/>
<dbReference type="InterPro" id="IPR036514">
    <property type="entry name" value="SGNH_hydro_sf"/>
</dbReference>
<dbReference type="InterPro" id="IPR013830">
    <property type="entry name" value="SGNH_hydro"/>
</dbReference>
<dbReference type="HOGENOM" id="CLU_051989_4_0_10"/>
<gene>
    <name evidence="3" type="ORF">PKOR_12820</name>
</gene>
<name>A0A0E3UX09_9BACT</name>
<dbReference type="OrthoDB" id="9790057at2"/>